<feature type="domain" description="AFP-like" evidence="1">
    <location>
        <begin position="292"/>
        <end position="346"/>
    </location>
</feature>
<proteinExistence type="predicted"/>
<evidence type="ECO:0000313" key="3">
    <source>
        <dbReference type="Proteomes" id="UP000228809"/>
    </source>
</evidence>
<dbReference type="Pfam" id="PF08666">
    <property type="entry name" value="SAF"/>
    <property type="match status" value="1"/>
</dbReference>
<evidence type="ECO:0000313" key="2">
    <source>
        <dbReference type="EMBL" id="PIT91005.1"/>
    </source>
</evidence>
<name>A0A2M6WE36_9BACT</name>
<dbReference type="InterPro" id="IPR013785">
    <property type="entry name" value="Aldolase_TIM"/>
</dbReference>
<gene>
    <name evidence="2" type="ORF">COU17_02815</name>
</gene>
<reference evidence="3" key="1">
    <citation type="submission" date="2017-09" db="EMBL/GenBank/DDBJ databases">
        <title>Depth-based differentiation of microbial function through sediment-hosted aquifers and enrichment of novel symbionts in the deep terrestrial subsurface.</title>
        <authorList>
            <person name="Probst A.J."/>
            <person name="Ladd B."/>
            <person name="Jarett J.K."/>
            <person name="Geller-Mcgrath D.E."/>
            <person name="Sieber C.M.K."/>
            <person name="Emerson J.B."/>
            <person name="Anantharaman K."/>
            <person name="Thomas B.C."/>
            <person name="Malmstrom R."/>
            <person name="Stieglmeier M."/>
            <person name="Klingl A."/>
            <person name="Woyke T."/>
            <person name="Ryan C.M."/>
            <person name="Banfield J.F."/>
        </authorList>
    </citation>
    <scope>NUCLEOTIDE SEQUENCE [LARGE SCALE GENOMIC DNA]</scope>
</reference>
<accession>A0A2M6WE36</accession>
<dbReference type="InterPro" id="IPR036732">
    <property type="entry name" value="AFP_Neu5c_C_sf"/>
</dbReference>
<dbReference type="SUPFAM" id="SSF51269">
    <property type="entry name" value="AFP III-like domain"/>
    <property type="match status" value="1"/>
</dbReference>
<dbReference type="InterPro" id="IPR013132">
    <property type="entry name" value="PseI/NeuA/B-like_N"/>
</dbReference>
<dbReference type="GO" id="GO:0047444">
    <property type="term" value="F:N-acylneuraminate-9-phosphate synthase activity"/>
    <property type="evidence" value="ECO:0007669"/>
    <property type="project" value="TreeGrafter"/>
</dbReference>
<dbReference type="Gene3D" id="3.90.1210.10">
    <property type="entry name" value="Antifreeze-like/N-acetylneuraminic acid synthase C-terminal domain"/>
    <property type="match status" value="1"/>
</dbReference>
<dbReference type="Pfam" id="PF03102">
    <property type="entry name" value="NeuB"/>
    <property type="match status" value="1"/>
</dbReference>
<comment type="caution">
    <text evidence="2">The sequence shown here is derived from an EMBL/GenBank/DDBJ whole genome shotgun (WGS) entry which is preliminary data.</text>
</comment>
<dbReference type="InterPro" id="IPR006190">
    <property type="entry name" value="SAF_AFP_Neu5Ac"/>
</dbReference>
<evidence type="ECO:0000259" key="1">
    <source>
        <dbReference type="PROSITE" id="PS50844"/>
    </source>
</evidence>
<dbReference type="CDD" id="cd11615">
    <property type="entry name" value="SAF_NeuB_like"/>
    <property type="match status" value="1"/>
</dbReference>
<dbReference type="InterPro" id="IPR013974">
    <property type="entry name" value="SAF"/>
</dbReference>
<dbReference type="PROSITE" id="PS50844">
    <property type="entry name" value="AFP_LIKE"/>
    <property type="match status" value="1"/>
</dbReference>
<dbReference type="GO" id="GO:0016051">
    <property type="term" value="P:carbohydrate biosynthetic process"/>
    <property type="evidence" value="ECO:0007669"/>
    <property type="project" value="InterPro"/>
</dbReference>
<organism evidence="2 3">
    <name type="scientific">Candidatus Kaiserbacteria bacterium CG10_big_fil_rev_8_21_14_0_10_49_17</name>
    <dbReference type="NCBI Taxonomy" id="1974609"/>
    <lineage>
        <taxon>Bacteria</taxon>
        <taxon>Candidatus Kaiseribacteriota</taxon>
    </lineage>
</organism>
<dbReference type="EMBL" id="PFBJ01000015">
    <property type="protein sequence ID" value="PIT91005.1"/>
    <property type="molecule type" value="Genomic_DNA"/>
</dbReference>
<dbReference type="Gene3D" id="3.20.20.70">
    <property type="entry name" value="Aldolase class I"/>
    <property type="match status" value="1"/>
</dbReference>
<dbReference type="Proteomes" id="UP000228809">
    <property type="component" value="Unassembled WGS sequence"/>
</dbReference>
<dbReference type="InterPro" id="IPR051690">
    <property type="entry name" value="PseI-like"/>
</dbReference>
<sequence>MPLMPKDAKIVHLTETLAVGPNLPMVIIAEGGLTNWGELSLAKKQVDAAMAAGCDVVKFQAQTTEALVSETVSPQWYRRLKYKELSYDDLRELREYCAIRNIEFLVTAHTEIDLDFLDKDLNVPFFKVGSGESVNEDFLANVGSRGKPVIISVGMHKSLGEICHSVAVLEEAGCRDIVVLHCSTVYPTPPSINYLRNIEELRHVLSYPVGYSDHTVGLHAAIAARAMGAMVLEKHLSFNKRDKRSLDCPGSATPEEWYDLVEQIREVEAMLSLDAEARREAVEHARTWARQSIVAAFGIKKGQKIKRSDVALKRPGTGLPPHVLDSVVGSVAHRSYREGEYIELPQ</sequence>
<protein>
    <submittedName>
        <fullName evidence="2">N-acylneuraminate-9-phosphate synthase</fullName>
    </submittedName>
</protein>
<dbReference type="InterPro" id="IPR057736">
    <property type="entry name" value="SAF_PseI/NeuA/NeuB"/>
</dbReference>
<dbReference type="AlphaFoldDB" id="A0A2M6WE36"/>
<dbReference type="PANTHER" id="PTHR42966">
    <property type="entry name" value="N-ACETYLNEURAMINATE SYNTHASE"/>
    <property type="match status" value="1"/>
</dbReference>
<dbReference type="SUPFAM" id="SSF51569">
    <property type="entry name" value="Aldolase"/>
    <property type="match status" value="1"/>
</dbReference>
<dbReference type="PANTHER" id="PTHR42966:SF1">
    <property type="entry name" value="SIALIC ACID SYNTHASE"/>
    <property type="match status" value="1"/>
</dbReference>